<dbReference type="EMBL" id="MU006224">
    <property type="protein sequence ID" value="KAF2827400.1"/>
    <property type="molecule type" value="Genomic_DNA"/>
</dbReference>
<evidence type="ECO:0000313" key="2">
    <source>
        <dbReference type="EMBL" id="KAF2827400.1"/>
    </source>
</evidence>
<keyword evidence="1" id="KW-0812">Transmembrane</keyword>
<keyword evidence="1" id="KW-1133">Transmembrane helix</keyword>
<keyword evidence="1" id="KW-0472">Membrane</keyword>
<proteinExistence type="predicted"/>
<sequence>MACASQVTDMPDKWSRQDVIAGLQLITMICTFTISCVWSVFKHRGRSYLLNFFHGQILSSHTSSIRAEHAKAWQRTASRRRQARTFEFSWAQEERCWNERHVGFVPLYVILLLTCCSEMGLPDVINVDEDLHRRKRIYEIRGVLGGSLCRWLLEWPNHLLFICMKVRRIEPNLASLCTYSISGRMQHHQSTRLPLLPLYFPGVLLALLVRSGVQLFSKIILSAPSAVLSGLVLSS</sequence>
<protein>
    <submittedName>
        <fullName evidence="2">Uncharacterized protein</fullName>
    </submittedName>
</protein>
<gene>
    <name evidence="2" type="ORF">CC86DRAFT_210303</name>
</gene>
<evidence type="ECO:0000313" key="3">
    <source>
        <dbReference type="Proteomes" id="UP000799424"/>
    </source>
</evidence>
<organism evidence="2 3">
    <name type="scientific">Ophiobolus disseminans</name>
    <dbReference type="NCBI Taxonomy" id="1469910"/>
    <lineage>
        <taxon>Eukaryota</taxon>
        <taxon>Fungi</taxon>
        <taxon>Dikarya</taxon>
        <taxon>Ascomycota</taxon>
        <taxon>Pezizomycotina</taxon>
        <taxon>Dothideomycetes</taxon>
        <taxon>Pleosporomycetidae</taxon>
        <taxon>Pleosporales</taxon>
        <taxon>Pleosporineae</taxon>
        <taxon>Phaeosphaeriaceae</taxon>
        <taxon>Ophiobolus</taxon>
    </lineage>
</organism>
<dbReference type="AlphaFoldDB" id="A0A6A7A253"/>
<name>A0A6A7A253_9PLEO</name>
<evidence type="ECO:0000256" key="1">
    <source>
        <dbReference type="SAM" id="Phobius"/>
    </source>
</evidence>
<accession>A0A6A7A253</accession>
<keyword evidence="3" id="KW-1185">Reference proteome</keyword>
<feature type="transmembrane region" description="Helical" evidence="1">
    <location>
        <begin position="20"/>
        <end position="41"/>
    </location>
</feature>
<dbReference type="Proteomes" id="UP000799424">
    <property type="component" value="Unassembled WGS sequence"/>
</dbReference>
<reference evidence="2" key="1">
    <citation type="journal article" date="2020" name="Stud. Mycol.">
        <title>101 Dothideomycetes genomes: a test case for predicting lifestyles and emergence of pathogens.</title>
        <authorList>
            <person name="Haridas S."/>
            <person name="Albert R."/>
            <person name="Binder M."/>
            <person name="Bloem J."/>
            <person name="Labutti K."/>
            <person name="Salamov A."/>
            <person name="Andreopoulos B."/>
            <person name="Baker S."/>
            <person name="Barry K."/>
            <person name="Bills G."/>
            <person name="Bluhm B."/>
            <person name="Cannon C."/>
            <person name="Castanera R."/>
            <person name="Culley D."/>
            <person name="Daum C."/>
            <person name="Ezra D."/>
            <person name="Gonzalez J."/>
            <person name="Henrissat B."/>
            <person name="Kuo A."/>
            <person name="Liang C."/>
            <person name="Lipzen A."/>
            <person name="Lutzoni F."/>
            <person name="Magnuson J."/>
            <person name="Mondo S."/>
            <person name="Nolan M."/>
            <person name="Ohm R."/>
            <person name="Pangilinan J."/>
            <person name="Park H.-J."/>
            <person name="Ramirez L."/>
            <person name="Alfaro M."/>
            <person name="Sun H."/>
            <person name="Tritt A."/>
            <person name="Yoshinaga Y."/>
            <person name="Zwiers L.-H."/>
            <person name="Turgeon B."/>
            <person name="Goodwin S."/>
            <person name="Spatafora J."/>
            <person name="Crous P."/>
            <person name="Grigoriev I."/>
        </authorList>
    </citation>
    <scope>NUCLEOTIDE SEQUENCE</scope>
    <source>
        <strain evidence="2">CBS 113818</strain>
    </source>
</reference>